<accession>A0A9W3D8H6</accession>
<dbReference type="Pfam" id="PF09331">
    <property type="entry name" value="DUF1985"/>
    <property type="match status" value="1"/>
</dbReference>
<dbReference type="AlphaFoldDB" id="A0A9W3D8H6"/>
<gene>
    <name evidence="7" type="primary">LOC108819917</name>
</gene>
<keyword evidence="6" id="KW-1185">Reference proteome</keyword>
<dbReference type="RefSeq" id="XP_056860047.1">
    <property type="nucleotide sequence ID" value="XM_057004067.1"/>
</dbReference>
<dbReference type="OrthoDB" id="1114298at2759"/>
<dbReference type="KEGG" id="rsz:108819917"/>
<dbReference type="InterPro" id="IPR015410">
    <property type="entry name" value="DUF1985"/>
</dbReference>
<dbReference type="InterPro" id="IPR003653">
    <property type="entry name" value="Peptidase_C48_C"/>
</dbReference>
<feature type="compositionally biased region" description="Basic and acidic residues" evidence="4">
    <location>
        <begin position="304"/>
        <end position="324"/>
    </location>
</feature>
<dbReference type="PANTHER" id="PTHR48449">
    <property type="entry name" value="DUF1985 DOMAIN-CONTAINING PROTEIN"/>
    <property type="match status" value="1"/>
</dbReference>
<dbReference type="PANTHER" id="PTHR48449:SF2">
    <property type="entry name" value="UBIQUITIN-LIKE PROTEASE FAMILY PROFILE DOMAIN-CONTAINING PROTEIN"/>
    <property type="match status" value="1"/>
</dbReference>
<name>A0A9W3D8H6_RAPSA</name>
<evidence type="ECO:0000313" key="7">
    <source>
        <dbReference type="RefSeq" id="XP_056860047.1"/>
    </source>
</evidence>
<dbReference type="Pfam" id="PF02902">
    <property type="entry name" value="Peptidase_C48"/>
    <property type="match status" value="1"/>
</dbReference>
<feature type="domain" description="Ubiquitin-like protease family profile" evidence="5">
    <location>
        <begin position="651"/>
        <end position="834"/>
    </location>
</feature>
<dbReference type="SUPFAM" id="SSF54001">
    <property type="entry name" value="Cysteine proteinases"/>
    <property type="match status" value="1"/>
</dbReference>
<keyword evidence="2" id="KW-0645">Protease</keyword>
<evidence type="ECO:0000256" key="1">
    <source>
        <dbReference type="ARBA" id="ARBA00005234"/>
    </source>
</evidence>
<dbReference type="PROSITE" id="PS50600">
    <property type="entry name" value="ULP_PROTEASE"/>
    <property type="match status" value="1"/>
</dbReference>
<evidence type="ECO:0000256" key="4">
    <source>
        <dbReference type="SAM" id="MobiDB-lite"/>
    </source>
</evidence>
<feature type="compositionally biased region" description="Basic and acidic residues" evidence="4">
    <location>
        <begin position="542"/>
        <end position="551"/>
    </location>
</feature>
<protein>
    <submittedName>
        <fullName evidence="7">Uncharacterized protein LOC108819917</fullName>
    </submittedName>
</protein>
<reference evidence="7" key="2">
    <citation type="submission" date="2025-08" db="UniProtKB">
        <authorList>
            <consortium name="RefSeq"/>
        </authorList>
    </citation>
    <scope>IDENTIFICATION</scope>
    <source>
        <tissue evidence="7">Leaf</tissue>
    </source>
</reference>
<dbReference type="InterPro" id="IPR038765">
    <property type="entry name" value="Papain-like_cys_pep_sf"/>
</dbReference>
<evidence type="ECO:0000313" key="6">
    <source>
        <dbReference type="Proteomes" id="UP000504610"/>
    </source>
</evidence>
<proteinExistence type="inferred from homology"/>
<dbReference type="Proteomes" id="UP000504610">
    <property type="component" value="Chromosome 2"/>
</dbReference>
<reference evidence="6" key="1">
    <citation type="journal article" date="2019" name="Database">
        <title>The radish genome database (RadishGD): an integrated information resource for radish genomics.</title>
        <authorList>
            <person name="Yu H.J."/>
            <person name="Baek S."/>
            <person name="Lee Y.J."/>
            <person name="Cho A."/>
            <person name="Mun J.H."/>
        </authorList>
    </citation>
    <scope>NUCLEOTIDE SEQUENCE [LARGE SCALE GENOMIC DNA]</scope>
    <source>
        <strain evidence="6">cv. WK10039</strain>
    </source>
</reference>
<comment type="similarity">
    <text evidence="1">Belongs to the peptidase C48 family.</text>
</comment>
<feature type="compositionally biased region" description="Pro residues" evidence="4">
    <location>
        <begin position="438"/>
        <end position="448"/>
    </location>
</feature>
<organism evidence="6 7">
    <name type="scientific">Raphanus sativus</name>
    <name type="common">Radish</name>
    <name type="synonym">Raphanus raphanistrum var. sativus</name>
    <dbReference type="NCBI Taxonomy" id="3726"/>
    <lineage>
        <taxon>Eukaryota</taxon>
        <taxon>Viridiplantae</taxon>
        <taxon>Streptophyta</taxon>
        <taxon>Embryophyta</taxon>
        <taxon>Tracheophyta</taxon>
        <taxon>Spermatophyta</taxon>
        <taxon>Magnoliopsida</taxon>
        <taxon>eudicotyledons</taxon>
        <taxon>Gunneridae</taxon>
        <taxon>Pentapetalae</taxon>
        <taxon>rosids</taxon>
        <taxon>malvids</taxon>
        <taxon>Brassicales</taxon>
        <taxon>Brassicaceae</taxon>
        <taxon>Brassiceae</taxon>
        <taxon>Raphanus</taxon>
    </lineage>
</organism>
<feature type="region of interest" description="Disordered" evidence="4">
    <location>
        <begin position="427"/>
        <end position="496"/>
    </location>
</feature>
<dbReference type="GO" id="GO:0008234">
    <property type="term" value="F:cysteine-type peptidase activity"/>
    <property type="evidence" value="ECO:0007669"/>
    <property type="project" value="InterPro"/>
</dbReference>
<dbReference type="Gene3D" id="3.40.395.10">
    <property type="entry name" value="Adenoviral Proteinase, Chain A"/>
    <property type="match status" value="1"/>
</dbReference>
<evidence type="ECO:0000256" key="3">
    <source>
        <dbReference type="ARBA" id="ARBA00022801"/>
    </source>
</evidence>
<evidence type="ECO:0000256" key="2">
    <source>
        <dbReference type="ARBA" id="ARBA00022670"/>
    </source>
</evidence>
<sequence length="873" mass="95876">MDEPILPNRIFALGHEPSGQHVNSYHRMKRTEALIEALDAEEIMFLRNSPFGKVIALYENPPFSGAFGLNCGKLPTPSLKRKNPLREKPYWNELFGSLKSCTTEMVIEMLKNKTVKEKNKRLACLAITSSVLMPSSHFPKISPEHMEMIRDLDEFLAYPWGRVSFQLLMSGFVDAIQLVMIAAVPQLKEEVVQNVPVVIVDTDSDNETAREPAPQNQPLAMARFVVIPGHAKDLDSRCQVHVRSILDDPEEEWSVGKDFSWDDESPDPAVDTLVRLIGECFVFRKEMFKGGLTAADINRLRGNKNKDKEGKDNHDRERPERESNLDQDPDEDHSKLPRGSRLADIVASKVREELLGMEARILAGYESQVESDVGGLGIDRKISEIHKAVSSLKGIEGRVNENLSIAVKAMQENVSESIISFLRNSLATEPPSHESSPSPYPSADSPPPRNDETSAQNSPGKRSGEVPAAEVPDVSDAQLESPAQRPGPSSVPEIPTCPNAAVRKVLDDLNAGDITGTGGSDGYDAQEALNVYDPEEATEGPSEVRTEKETVVNDNTGASESSIGPIEMEGPTQPVTFPEVEDPSFSLGVTQEATCQEPDAKEARKSKRPRAIPAVFQDFQCDPKTGGQYAVDPEFDSLFQGMAQELNSIDYKVSTREFLDIAHRTNQMSTKVMDILMAFLSTYLSSSSSTVAVFDSTLPAALMKNYSRFVKTAVKDRHRLKFADPVINTLKVTNADKIYFPFNIDQQHWVGVCVDIKTGAVHVLDCCTSLKSDSQMKKELTPLGNMLPHVVSNARAGGSSEVPKPFVVSRVKSIPQISLPTDAAVMTVLLIEAHGSSGADSCKALTLRILPGAAKQLLVKFFKSPLVIRINTS</sequence>
<feature type="compositionally biased region" description="Polar residues" evidence="4">
    <location>
        <begin position="552"/>
        <end position="562"/>
    </location>
</feature>
<feature type="region of interest" description="Disordered" evidence="4">
    <location>
        <begin position="535"/>
        <end position="575"/>
    </location>
</feature>
<feature type="region of interest" description="Disordered" evidence="4">
    <location>
        <begin position="302"/>
        <end position="340"/>
    </location>
</feature>
<evidence type="ECO:0000259" key="5">
    <source>
        <dbReference type="PROSITE" id="PS50600"/>
    </source>
</evidence>
<dbReference type="GO" id="GO:0006508">
    <property type="term" value="P:proteolysis"/>
    <property type="evidence" value="ECO:0007669"/>
    <property type="project" value="UniProtKB-KW"/>
</dbReference>
<dbReference type="GeneID" id="108819917"/>
<keyword evidence="3" id="KW-0378">Hydrolase</keyword>